<evidence type="ECO:0000313" key="2">
    <source>
        <dbReference type="EMBL" id="GFE54350.1"/>
    </source>
</evidence>
<evidence type="ECO:0000256" key="1">
    <source>
        <dbReference type="SAM" id="SignalP"/>
    </source>
</evidence>
<keyword evidence="2" id="KW-0436">Ligase</keyword>
<accession>A0A9W5TBB4</accession>
<evidence type="ECO:0000313" key="3">
    <source>
        <dbReference type="Proteomes" id="UP001057455"/>
    </source>
</evidence>
<feature type="chain" id="PRO_5040938380" evidence="1">
    <location>
        <begin position="26"/>
        <end position="176"/>
    </location>
</feature>
<reference evidence="2" key="1">
    <citation type="submission" date="2019-12" db="EMBL/GenBank/DDBJ databases">
        <title>Genome sequence of Babesia ovis.</title>
        <authorList>
            <person name="Yamagishi J."/>
            <person name="Sevinc F."/>
            <person name="Xuan X."/>
        </authorList>
    </citation>
    <scope>NUCLEOTIDE SEQUENCE</scope>
    <source>
        <strain evidence="2">Selcuk</strain>
    </source>
</reference>
<keyword evidence="1" id="KW-0732">Signal</keyword>
<dbReference type="EMBL" id="BLIY01000015">
    <property type="protein sequence ID" value="GFE54350.1"/>
    <property type="molecule type" value="Genomic_DNA"/>
</dbReference>
<proteinExistence type="predicted"/>
<dbReference type="OrthoDB" id="365257at2759"/>
<gene>
    <name evidence="2" type="ORF">BaOVIS_017540</name>
</gene>
<dbReference type="Proteomes" id="UP001057455">
    <property type="component" value="Unassembled WGS sequence"/>
</dbReference>
<dbReference type="AlphaFoldDB" id="A0A9W5TBB4"/>
<feature type="signal peptide" evidence="1">
    <location>
        <begin position="1"/>
        <end position="25"/>
    </location>
</feature>
<organism evidence="2 3">
    <name type="scientific">Babesia ovis</name>
    <dbReference type="NCBI Taxonomy" id="5869"/>
    <lineage>
        <taxon>Eukaryota</taxon>
        <taxon>Sar</taxon>
        <taxon>Alveolata</taxon>
        <taxon>Apicomplexa</taxon>
        <taxon>Aconoidasida</taxon>
        <taxon>Piroplasmida</taxon>
        <taxon>Babesiidae</taxon>
        <taxon>Babesia</taxon>
    </lineage>
</organism>
<sequence length="176" mass="20408">MRSVVIKSSALLVLLSAAGVNLVIAAKTHHDESGDDNHPDAHDDSSTDELTYPYFNVHYHFNKHDWNKVLEDQNRLIALRRRVAQLRHQINSDARRTNDFLHKQDGMLTDARASLFQRALYNATQPSYARGYKKPPPGIHDRIHYMHDDFYEPIPAADFIDVNEPYYFQMLANQMM</sequence>
<protein>
    <submittedName>
        <fullName evidence="2">NAD-dependent DNA ligase, putative</fullName>
    </submittedName>
</protein>
<comment type="caution">
    <text evidence="2">The sequence shown here is derived from an EMBL/GenBank/DDBJ whole genome shotgun (WGS) entry which is preliminary data.</text>
</comment>
<name>A0A9W5TBB4_BABOV</name>
<dbReference type="GO" id="GO:0016874">
    <property type="term" value="F:ligase activity"/>
    <property type="evidence" value="ECO:0007669"/>
    <property type="project" value="UniProtKB-KW"/>
</dbReference>
<keyword evidence="3" id="KW-1185">Reference proteome</keyword>